<name>A0AAV1TCC5_9STRA</name>
<keyword evidence="5 6" id="KW-0472">Membrane</keyword>
<feature type="transmembrane region" description="Helical" evidence="6">
    <location>
        <begin position="143"/>
        <end position="161"/>
    </location>
</feature>
<dbReference type="Proteomes" id="UP001162060">
    <property type="component" value="Unassembled WGS sequence"/>
</dbReference>
<dbReference type="PANTHER" id="PTHR11266:SF17">
    <property type="entry name" value="PROTEIN MPV17"/>
    <property type="match status" value="1"/>
</dbReference>
<evidence type="ECO:0000256" key="3">
    <source>
        <dbReference type="ARBA" id="ARBA00022692"/>
    </source>
</evidence>
<dbReference type="InterPro" id="IPR007248">
    <property type="entry name" value="Mpv17_PMP22"/>
</dbReference>
<sequence>MRGFRLQYDRWLQHSPLITKAITSAVLFGVGDRLAQRIEPSEPSNSDNSDAEKTIDRLGLHRTARMMVWGGLFFAPFNHAWYNFLEKAVRGNTVLSIGKKIAADQLVATPPLMLAFFTYAGFAEGRSVHDTMQKTAAKLQPTLVANYAVWPLVHVGTFGFVPLHYRVLFINVVNIGWSAFLSRMAS</sequence>
<evidence type="ECO:0000313" key="7">
    <source>
        <dbReference type="EMBL" id="CAK7910807.1"/>
    </source>
</evidence>
<comment type="similarity">
    <text evidence="2 6">Belongs to the peroxisomal membrane protein PXMP2/4 family.</text>
</comment>
<evidence type="ECO:0000256" key="6">
    <source>
        <dbReference type="RuleBase" id="RU363053"/>
    </source>
</evidence>
<comment type="caution">
    <text evidence="7">The sequence shown here is derived from an EMBL/GenBank/DDBJ whole genome shotgun (WGS) entry which is preliminary data.</text>
</comment>
<dbReference type="Pfam" id="PF04117">
    <property type="entry name" value="Mpv17_PMP22"/>
    <property type="match status" value="1"/>
</dbReference>
<evidence type="ECO:0000313" key="8">
    <source>
        <dbReference type="Proteomes" id="UP001162060"/>
    </source>
</evidence>
<dbReference type="EMBL" id="CAKLBY020000036">
    <property type="protein sequence ID" value="CAK7910807.1"/>
    <property type="molecule type" value="Genomic_DNA"/>
</dbReference>
<evidence type="ECO:0000256" key="5">
    <source>
        <dbReference type="ARBA" id="ARBA00023136"/>
    </source>
</evidence>
<comment type="subcellular location">
    <subcellularLocation>
        <location evidence="1">Membrane</location>
        <topology evidence="1">Multi-pass membrane protein</topology>
    </subcellularLocation>
</comment>
<dbReference type="GO" id="GO:0005737">
    <property type="term" value="C:cytoplasm"/>
    <property type="evidence" value="ECO:0007669"/>
    <property type="project" value="TreeGrafter"/>
</dbReference>
<dbReference type="PANTHER" id="PTHR11266">
    <property type="entry name" value="PEROXISOMAL MEMBRANE PROTEIN 2, PXMP2 MPV17"/>
    <property type="match status" value="1"/>
</dbReference>
<evidence type="ECO:0000256" key="2">
    <source>
        <dbReference type="ARBA" id="ARBA00006824"/>
    </source>
</evidence>
<evidence type="ECO:0000256" key="4">
    <source>
        <dbReference type="ARBA" id="ARBA00022989"/>
    </source>
</evidence>
<keyword evidence="3 6" id="KW-0812">Transmembrane</keyword>
<proteinExistence type="inferred from homology"/>
<reference evidence="7" key="1">
    <citation type="submission" date="2024-01" db="EMBL/GenBank/DDBJ databases">
        <authorList>
            <person name="Webb A."/>
        </authorList>
    </citation>
    <scope>NUCLEOTIDE SEQUENCE</scope>
    <source>
        <strain evidence="7">Pm1</strain>
    </source>
</reference>
<protein>
    <submittedName>
        <fullName evidence="7">Uncharacterized protein</fullName>
    </submittedName>
</protein>
<dbReference type="GO" id="GO:0016020">
    <property type="term" value="C:membrane"/>
    <property type="evidence" value="ECO:0007669"/>
    <property type="project" value="UniProtKB-SubCell"/>
</dbReference>
<organism evidence="7 8">
    <name type="scientific">Peronospora matthiolae</name>
    <dbReference type="NCBI Taxonomy" id="2874970"/>
    <lineage>
        <taxon>Eukaryota</taxon>
        <taxon>Sar</taxon>
        <taxon>Stramenopiles</taxon>
        <taxon>Oomycota</taxon>
        <taxon>Peronosporomycetes</taxon>
        <taxon>Peronosporales</taxon>
        <taxon>Peronosporaceae</taxon>
        <taxon>Peronospora</taxon>
    </lineage>
</organism>
<feature type="transmembrane region" description="Helical" evidence="6">
    <location>
        <begin position="105"/>
        <end position="122"/>
    </location>
</feature>
<evidence type="ECO:0000256" key="1">
    <source>
        <dbReference type="ARBA" id="ARBA00004141"/>
    </source>
</evidence>
<keyword evidence="4 6" id="KW-1133">Transmembrane helix</keyword>
<feature type="transmembrane region" description="Helical" evidence="6">
    <location>
        <begin position="66"/>
        <end position="85"/>
    </location>
</feature>
<accession>A0AAV1TCC5</accession>
<dbReference type="AlphaFoldDB" id="A0AAV1TCC5"/>
<gene>
    <name evidence="7" type="ORF">PM001_LOCUS4232</name>
</gene>